<sequence>MSIKQALKSALKRWPALWTAYWRVKQQFKRAYMLRYFSYDIKHTYRAMFWPVGQLGYRPLAASLFFQYHKLEKGLVMPGPRRLFGLEPAQAVMEHLERWHAAGHSQSDSVYRGAMRTLHDYMSHLEAHGLDPAGQITPVVKTFLAGQPSTDVALSTPVPLAPILVNDSNSQAVFAGLVAGRRSVREFAEDDVPRSAIEQAIQLAQMSPSACNRQPCRVHALHDAQAKKQALQLQNGNRGFGHLAPWVLVITADETGFFDASERHQPYIDGGLFAMTLQYALTAQGLASCCLNWCTPPENDRRLHAALAIPDSERVMMLLAVGMPAADCRVPRSPRRDLKDVLRVV</sequence>
<dbReference type="InterPro" id="IPR000415">
    <property type="entry name" value="Nitroreductase-like"/>
</dbReference>
<evidence type="ECO:0000256" key="3">
    <source>
        <dbReference type="ARBA" id="ARBA00023002"/>
    </source>
</evidence>
<evidence type="ECO:0000259" key="4">
    <source>
        <dbReference type="Pfam" id="PF00881"/>
    </source>
</evidence>
<gene>
    <name evidence="5" type="ORF">AACH00_04870</name>
</gene>
<organism evidence="5 6">
    <name type="scientific">Ideonella margarita</name>
    <dbReference type="NCBI Taxonomy" id="2984191"/>
    <lineage>
        <taxon>Bacteria</taxon>
        <taxon>Pseudomonadati</taxon>
        <taxon>Pseudomonadota</taxon>
        <taxon>Betaproteobacteria</taxon>
        <taxon>Burkholderiales</taxon>
        <taxon>Sphaerotilaceae</taxon>
        <taxon>Ideonella</taxon>
    </lineage>
</organism>
<dbReference type="SUPFAM" id="SSF55469">
    <property type="entry name" value="FMN-dependent nitroreductase-like"/>
    <property type="match status" value="1"/>
</dbReference>
<feature type="domain" description="Nitroreductase" evidence="4">
    <location>
        <begin position="178"/>
        <end position="231"/>
    </location>
</feature>
<protein>
    <submittedName>
        <fullName evidence="5">Nitroreductase family protein</fullName>
    </submittedName>
</protein>
<dbReference type="EMBL" id="JBBUTI010000003">
    <property type="protein sequence ID" value="MEK8045675.1"/>
    <property type="molecule type" value="Genomic_DNA"/>
</dbReference>
<dbReference type="Gene3D" id="3.40.109.10">
    <property type="entry name" value="NADH Oxidase"/>
    <property type="match status" value="1"/>
</dbReference>
<evidence type="ECO:0000256" key="2">
    <source>
        <dbReference type="ARBA" id="ARBA00022643"/>
    </source>
</evidence>
<keyword evidence="3" id="KW-0560">Oxidoreductase</keyword>
<dbReference type="Proteomes" id="UP001379945">
    <property type="component" value="Unassembled WGS sequence"/>
</dbReference>
<evidence type="ECO:0000313" key="6">
    <source>
        <dbReference type="Proteomes" id="UP001379945"/>
    </source>
</evidence>
<keyword evidence="1" id="KW-0285">Flavoprotein</keyword>
<dbReference type="RefSeq" id="WP_341397958.1">
    <property type="nucleotide sequence ID" value="NZ_JBBUTI010000003.1"/>
</dbReference>
<accession>A0ABU9C5Z2</accession>
<dbReference type="InterPro" id="IPR029479">
    <property type="entry name" value="Nitroreductase"/>
</dbReference>
<name>A0ABU9C5Z2_9BURK</name>
<dbReference type="Pfam" id="PF00881">
    <property type="entry name" value="Nitroreductase"/>
    <property type="match status" value="2"/>
</dbReference>
<evidence type="ECO:0000313" key="5">
    <source>
        <dbReference type="EMBL" id="MEK8045675.1"/>
    </source>
</evidence>
<reference evidence="5 6" key="1">
    <citation type="submission" date="2024-04" db="EMBL/GenBank/DDBJ databases">
        <title>Novel species of the genus Ideonella isolated from streams.</title>
        <authorList>
            <person name="Lu H."/>
        </authorList>
    </citation>
    <scope>NUCLEOTIDE SEQUENCE [LARGE SCALE GENOMIC DNA]</scope>
    <source>
        <strain evidence="5 6">LYT19W</strain>
    </source>
</reference>
<proteinExistence type="predicted"/>
<feature type="domain" description="Nitroreductase" evidence="4">
    <location>
        <begin position="232"/>
        <end position="322"/>
    </location>
</feature>
<dbReference type="PANTHER" id="PTHR23026">
    <property type="entry name" value="NADPH NITROREDUCTASE"/>
    <property type="match status" value="1"/>
</dbReference>
<comment type="caution">
    <text evidence="5">The sequence shown here is derived from an EMBL/GenBank/DDBJ whole genome shotgun (WGS) entry which is preliminary data.</text>
</comment>
<keyword evidence="2" id="KW-0288">FMN</keyword>
<dbReference type="PANTHER" id="PTHR23026:SF90">
    <property type="entry name" value="IODOTYROSINE DEIODINASE 1"/>
    <property type="match status" value="1"/>
</dbReference>
<keyword evidence="6" id="KW-1185">Reference proteome</keyword>
<dbReference type="InterPro" id="IPR050627">
    <property type="entry name" value="Nitroreductase/BluB"/>
</dbReference>
<evidence type="ECO:0000256" key="1">
    <source>
        <dbReference type="ARBA" id="ARBA00022630"/>
    </source>
</evidence>